<dbReference type="EMBL" id="JAMTCO010000001">
    <property type="protein sequence ID" value="MCP2267868.1"/>
    <property type="molecule type" value="Genomic_DNA"/>
</dbReference>
<feature type="region of interest" description="Disordered" evidence="1">
    <location>
        <begin position="155"/>
        <end position="174"/>
    </location>
</feature>
<name>A0ABT1I5G2_9PSEU</name>
<accession>A0ABT1I5G2</accession>
<evidence type="ECO:0000313" key="2">
    <source>
        <dbReference type="EMBL" id="MCP2267868.1"/>
    </source>
</evidence>
<feature type="compositionally biased region" description="Basic residues" evidence="1">
    <location>
        <begin position="163"/>
        <end position="172"/>
    </location>
</feature>
<dbReference type="Proteomes" id="UP001205185">
    <property type="component" value="Unassembled WGS sequence"/>
</dbReference>
<reference evidence="2 3" key="1">
    <citation type="submission" date="2022-06" db="EMBL/GenBank/DDBJ databases">
        <title>Genomic Encyclopedia of Archaeal and Bacterial Type Strains, Phase II (KMG-II): from individual species to whole genera.</title>
        <authorList>
            <person name="Goeker M."/>
        </authorList>
    </citation>
    <scope>NUCLEOTIDE SEQUENCE [LARGE SCALE GENOMIC DNA]</scope>
    <source>
        <strain evidence="2 3">DSM 44255</strain>
    </source>
</reference>
<protein>
    <submittedName>
        <fullName evidence="2">Uncharacterized protein</fullName>
    </submittedName>
</protein>
<keyword evidence="3" id="KW-1185">Reference proteome</keyword>
<sequence>MSPPHRAPSTSDFLVPMGRVGTVAAGSQRQASPSRAGTAAAVSRTGVRRCWLEGVRAFVRGDCSERRLQFAVGEVAASGWQAGPWQVLVRRWSCRARLIVPAGGWLPGWWQEVVVPSPRWGGATSAVVGAYLPLRTYLVTADVAETRSGFLVTPASGPPGAVRRTRRPRRDRLARGRTPAALRDLLAGARMVPVRACGVHRCRGSCCCTTTTCSPRCAPLVAMQQVDGRRGWPTPNPLCQHRNRWSTSTH</sequence>
<comment type="caution">
    <text evidence="2">The sequence shown here is derived from an EMBL/GenBank/DDBJ whole genome shotgun (WGS) entry which is preliminary data.</text>
</comment>
<proteinExistence type="predicted"/>
<evidence type="ECO:0000256" key="1">
    <source>
        <dbReference type="SAM" id="MobiDB-lite"/>
    </source>
</evidence>
<organism evidence="2 3">
    <name type="scientific">Actinokineospora diospyrosa</name>
    <dbReference type="NCBI Taxonomy" id="103728"/>
    <lineage>
        <taxon>Bacteria</taxon>
        <taxon>Bacillati</taxon>
        <taxon>Actinomycetota</taxon>
        <taxon>Actinomycetes</taxon>
        <taxon>Pseudonocardiales</taxon>
        <taxon>Pseudonocardiaceae</taxon>
        <taxon>Actinokineospora</taxon>
    </lineage>
</organism>
<gene>
    <name evidence="2" type="ORF">LV75_000350</name>
</gene>
<evidence type="ECO:0000313" key="3">
    <source>
        <dbReference type="Proteomes" id="UP001205185"/>
    </source>
</evidence>